<evidence type="ECO:0000313" key="2">
    <source>
        <dbReference type="EMBL" id="CAJ1379082.1"/>
    </source>
</evidence>
<evidence type="ECO:0000256" key="1">
    <source>
        <dbReference type="SAM" id="MobiDB-lite"/>
    </source>
</evidence>
<feature type="non-terminal residue" evidence="2">
    <location>
        <position position="1"/>
    </location>
</feature>
<accession>A0AA36MU64</accession>
<sequence length="207" mass="22340">QVAKEAGKWARRLFPKYLGAPDEEDAIPEDNPLFASEPDVTGEGCRVDTLAGCGFKEQVFIEKQRSSTAEKRKAELQRLTKIQDAVMKPDQKGREARAQRVGGWLPREVAEDCSLSRARLRRASAGGGRQRSHLADAAIGRFDPGGSLSKGGGEPRSGVSLQPARRPLAGWPGGGLFAHRCLRACVRRAGGETPCGLPASLPFRARI</sequence>
<name>A0AA36MU64_9DINO</name>
<protein>
    <submittedName>
        <fullName evidence="2">Uncharacterized protein</fullName>
    </submittedName>
</protein>
<feature type="region of interest" description="Disordered" evidence="1">
    <location>
        <begin position="122"/>
        <end position="165"/>
    </location>
</feature>
<dbReference type="AlphaFoldDB" id="A0AA36MU64"/>
<keyword evidence="3" id="KW-1185">Reference proteome</keyword>
<proteinExistence type="predicted"/>
<comment type="caution">
    <text evidence="2">The sequence shown here is derived from an EMBL/GenBank/DDBJ whole genome shotgun (WGS) entry which is preliminary data.</text>
</comment>
<evidence type="ECO:0000313" key="3">
    <source>
        <dbReference type="Proteomes" id="UP001178507"/>
    </source>
</evidence>
<organism evidence="2 3">
    <name type="scientific">Effrenium voratum</name>
    <dbReference type="NCBI Taxonomy" id="2562239"/>
    <lineage>
        <taxon>Eukaryota</taxon>
        <taxon>Sar</taxon>
        <taxon>Alveolata</taxon>
        <taxon>Dinophyceae</taxon>
        <taxon>Suessiales</taxon>
        <taxon>Symbiodiniaceae</taxon>
        <taxon>Effrenium</taxon>
    </lineage>
</organism>
<reference evidence="2" key="1">
    <citation type="submission" date="2023-08" db="EMBL/GenBank/DDBJ databases">
        <authorList>
            <person name="Chen Y."/>
            <person name="Shah S."/>
            <person name="Dougan E. K."/>
            <person name="Thang M."/>
            <person name="Chan C."/>
        </authorList>
    </citation>
    <scope>NUCLEOTIDE SEQUENCE</scope>
</reference>
<gene>
    <name evidence="2" type="ORF">EVOR1521_LOCUS7433</name>
</gene>
<dbReference type="Proteomes" id="UP001178507">
    <property type="component" value="Unassembled WGS sequence"/>
</dbReference>
<dbReference type="EMBL" id="CAUJNA010000597">
    <property type="protein sequence ID" value="CAJ1379082.1"/>
    <property type="molecule type" value="Genomic_DNA"/>
</dbReference>